<dbReference type="OrthoDB" id="158442at2"/>
<dbReference type="EMBL" id="LT859958">
    <property type="protein sequence ID" value="SMX53077.1"/>
    <property type="molecule type" value="Genomic_DNA"/>
</dbReference>
<gene>
    <name evidence="2" type="ORF">CFX1CAM_0011</name>
</gene>
<accession>A0A1Y6K2I9</accession>
<protein>
    <recommendedName>
        <fullName evidence="4">Lipoprotein</fullName>
    </recommendedName>
</protein>
<keyword evidence="3" id="KW-1185">Reference proteome</keyword>
<evidence type="ECO:0000313" key="3">
    <source>
        <dbReference type="Proteomes" id="UP000195514"/>
    </source>
</evidence>
<keyword evidence="1" id="KW-0732">Signal</keyword>
<dbReference type="AlphaFoldDB" id="A0A1Y6K2I9"/>
<dbReference type="KEGG" id="abat:CFX1CAM_0011"/>
<feature type="chain" id="PRO_5013391724" description="Lipoprotein" evidence="1">
    <location>
        <begin position="24"/>
        <end position="180"/>
    </location>
</feature>
<proteinExistence type="predicted"/>
<sequence length="180" mass="19681">MVKKSVLALIVILILLCGCQSQEEVEPAALEGEPFAIYLVGDSQITSPDLKNYALDKIPLNAVPILKTDDLVSYDWEHHGINLTEQAYARLIALFYSGLPSAGVPFVVVAYQEPIYAGGFWSPLSTLSFDGIVILQPFDPAGQTLYIQLGFPDEDAFTGADPRDNPRLQQALQDAGLIRE</sequence>
<dbReference type="RefSeq" id="WP_087861039.1">
    <property type="nucleotide sequence ID" value="NZ_LT859958.1"/>
</dbReference>
<evidence type="ECO:0000313" key="2">
    <source>
        <dbReference type="EMBL" id="SMX53077.1"/>
    </source>
</evidence>
<evidence type="ECO:0000256" key="1">
    <source>
        <dbReference type="SAM" id="SignalP"/>
    </source>
</evidence>
<organism evidence="2 3">
    <name type="scientific">Candidatus Brevifilum fermentans</name>
    <dbReference type="NCBI Taxonomy" id="1986204"/>
    <lineage>
        <taxon>Bacteria</taxon>
        <taxon>Bacillati</taxon>
        <taxon>Chloroflexota</taxon>
        <taxon>Anaerolineae</taxon>
        <taxon>Anaerolineales</taxon>
        <taxon>Anaerolineaceae</taxon>
        <taxon>Candidatus Brevifilum</taxon>
    </lineage>
</organism>
<name>A0A1Y6K2I9_9CHLR</name>
<feature type="signal peptide" evidence="1">
    <location>
        <begin position="1"/>
        <end position="23"/>
    </location>
</feature>
<reference evidence="3" key="1">
    <citation type="submission" date="2017-05" db="EMBL/GenBank/DDBJ databases">
        <authorList>
            <person name="Kirkegaard R."/>
            <person name="Mcilroy J S."/>
        </authorList>
    </citation>
    <scope>NUCLEOTIDE SEQUENCE [LARGE SCALE GENOMIC DNA]</scope>
</reference>
<dbReference type="PROSITE" id="PS51257">
    <property type="entry name" value="PROKAR_LIPOPROTEIN"/>
    <property type="match status" value="1"/>
</dbReference>
<dbReference type="Proteomes" id="UP000195514">
    <property type="component" value="Chromosome I"/>
</dbReference>
<evidence type="ECO:0008006" key="4">
    <source>
        <dbReference type="Google" id="ProtNLM"/>
    </source>
</evidence>